<keyword evidence="1 2" id="KW-0732">Signal</keyword>
<dbReference type="EMBL" id="CP061813">
    <property type="protein sequence ID" value="QOD61386.1"/>
    <property type="molecule type" value="Genomic_DNA"/>
</dbReference>
<evidence type="ECO:0000313" key="3">
    <source>
        <dbReference type="EMBL" id="QOD61386.1"/>
    </source>
</evidence>
<name>A0A7L8AHA5_9FLAO</name>
<gene>
    <name evidence="3" type="ORF">H9I45_02755</name>
</gene>
<dbReference type="KEGG" id="phal:H9I45_02755"/>
<feature type="signal peptide" evidence="2">
    <location>
        <begin position="1"/>
        <end position="20"/>
    </location>
</feature>
<reference evidence="3 4" key="1">
    <citation type="journal article" date="2016" name="Int. J. Syst. Evol. Microbiol.">
        <title>Polaribacter haliotis sp. nov., isolated from the gut of abalone Haliotis discus hannai.</title>
        <authorList>
            <person name="Kim Y.O."/>
            <person name="Park I.S."/>
            <person name="Park S."/>
            <person name="Nam B.H."/>
            <person name="Park J.M."/>
            <person name="Kim D.G."/>
            <person name="Yoon J.H."/>
        </authorList>
    </citation>
    <scope>NUCLEOTIDE SEQUENCE [LARGE SCALE GENOMIC DNA]</scope>
    <source>
        <strain evidence="3 4">KCTC 52418</strain>
    </source>
</reference>
<organism evidence="3 4">
    <name type="scientific">Polaribacter haliotis</name>
    <dbReference type="NCBI Taxonomy" id="1888915"/>
    <lineage>
        <taxon>Bacteria</taxon>
        <taxon>Pseudomonadati</taxon>
        <taxon>Bacteroidota</taxon>
        <taxon>Flavobacteriia</taxon>
        <taxon>Flavobacteriales</taxon>
        <taxon>Flavobacteriaceae</taxon>
    </lineage>
</organism>
<feature type="chain" id="PRO_5032913577" evidence="2">
    <location>
        <begin position="21"/>
        <end position="512"/>
    </location>
</feature>
<proteinExistence type="predicted"/>
<dbReference type="RefSeq" id="WP_088353466.1">
    <property type="nucleotide sequence ID" value="NZ_CP061813.1"/>
</dbReference>
<dbReference type="AlphaFoldDB" id="A0A7L8AHA5"/>
<evidence type="ECO:0000256" key="2">
    <source>
        <dbReference type="SAM" id="SignalP"/>
    </source>
</evidence>
<keyword evidence="4" id="KW-1185">Reference proteome</keyword>
<accession>A0A7L8AHA5</accession>
<protein>
    <submittedName>
        <fullName evidence="3">T9SS type A sorting domain-containing protein</fullName>
    </submittedName>
</protein>
<dbReference type="OrthoDB" id="975384at2"/>
<dbReference type="NCBIfam" id="TIGR04183">
    <property type="entry name" value="Por_Secre_tail"/>
    <property type="match status" value="1"/>
</dbReference>
<dbReference type="Proteomes" id="UP000516764">
    <property type="component" value="Chromosome"/>
</dbReference>
<evidence type="ECO:0000256" key="1">
    <source>
        <dbReference type="ARBA" id="ARBA00022729"/>
    </source>
</evidence>
<evidence type="ECO:0000313" key="4">
    <source>
        <dbReference type="Proteomes" id="UP000516764"/>
    </source>
</evidence>
<dbReference type="InterPro" id="IPR026444">
    <property type="entry name" value="Secre_tail"/>
</dbReference>
<sequence>MIKTFKAILCFIFFTNIANAQYLEVASNGSIQLTKNSFLSINNITVNSGGSVILNSDASHSSSLLVAGTSIGKITYNRFLNSANWYLISAPITSQSVADFVTTNTPALNTNGTKSALGVYISENAETTKWSYYDTSDMPTELTSDLTSGKGYTVSRKTAGSLTFTGNIATNNVSVPLITASGSHLWHSVGNPFPSFLPGNTAAGATNILGQNNASLNPLFSFLYVFNGTSYQPIAIDDAAFHIAPGQAFMVNPKSANESFTFSEALTSHQSKATTFYKTTNNNEVRVKIIMNDGETEKNTTIRYLTNGTKGLDVGYDAGAYQTSTPKYALNTRLVDNSYEVDFTIQVLPNKNYESNIIPLSVYAETGKELTFNATIENLPPDINVFIEDKELAIIKNITTNSYQIKVDKNLKGNGRFYLHTSTKSVLSLEDFITTNISIYANQQRELVINGLILGSKVQSKLYSLLGKKVHNSYFTANGVQYIKLPKKIAKGVYIAKILVDGKTVSKKILIN</sequence>